<accession>A0A6N9T8I8</accession>
<dbReference type="InterPro" id="IPR045851">
    <property type="entry name" value="AMP-bd_C_sf"/>
</dbReference>
<dbReference type="SUPFAM" id="SSF56801">
    <property type="entry name" value="Acetyl-CoA synthetase-like"/>
    <property type="match status" value="1"/>
</dbReference>
<dbReference type="InterPro" id="IPR042099">
    <property type="entry name" value="ANL_N_sf"/>
</dbReference>
<dbReference type="PANTHER" id="PTHR43767:SF1">
    <property type="entry name" value="NONRIBOSOMAL PEPTIDE SYNTHASE PES1 (EUROFUNG)-RELATED"/>
    <property type="match status" value="1"/>
</dbReference>
<dbReference type="EMBL" id="JAAAMG010000013">
    <property type="protein sequence ID" value="NDW06019.1"/>
    <property type="molecule type" value="Genomic_DNA"/>
</dbReference>
<proteinExistence type="predicted"/>
<name>A0A6N9T8I8_9HYPH</name>
<dbReference type="Gene3D" id="3.30.300.30">
    <property type="match status" value="1"/>
</dbReference>
<dbReference type="PANTHER" id="PTHR43767">
    <property type="entry name" value="LONG-CHAIN-FATTY-ACID--COA LIGASE"/>
    <property type="match status" value="1"/>
</dbReference>
<evidence type="ECO:0000313" key="4">
    <source>
        <dbReference type="Proteomes" id="UP000469011"/>
    </source>
</evidence>
<dbReference type="RefSeq" id="WP_163464495.1">
    <property type="nucleotide sequence ID" value="NZ_JAAAMG010000013.1"/>
</dbReference>
<dbReference type="AlphaFoldDB" id="A0A6N9T8I8"/>
<feature type="domain" description="AMP-binding enzyme C-terminal" evidence="2">
    <location>
        <begin position="400"/>
        <end position="473"/>
    </location>
</feature>
<evidence type="ECO:0000259" key="2">
    <source>
        <dbReference type="Pfam" id="PF13193"/>
    </source>
</evidence>
<keyword evidence="4" id="KW-1185">Reference proteome</keyword>
<dbReference type="Gene3D" id="3.40.50.12780">
    <property type="entry name" value="N-terminal domain of ligase-like"/>
    <property type="match status" value="1"/>
</dbReference>
<protein>
    <submittedName>
        <fullName evidence="3">AMP-binding protein</fullName>
    </submittedName>
</protein>
<evidence type="ECO:0000313" key="3">
    <source>
        <dbReference type="EMBL" id="NDW06019.1"/>
    </source>
</evidence>
<dbReference type="CDD" id="cd04433">
    <property type="entry name" value="AFD_class_I"/>
    <property type="match status" value="1"/>
</dbReference>
<evidence type="ECO:0000259" key="1">
    <source>
        <dbReference type="Pfam" id="PF00501"/>
    </source>
</evidence>
<dbReference type="InterPro" id="IPR025110">
    <property type="entry name" value="AMP-bd_C"/>
</dbReference>
<organism evidence="3 4">
    <name type="scientific">Jiella pacifica</name>
    <dbReference type="NCBI Taxonomy" id="2696469"/>
    <lineage>
        <taxon>Bacteria</taxon>
        <taxon>Pseudomonadati</taxon>
        <taxon>Pseudomonadota</taxon>
        <taxon>Alphaproteobacteria</taxon>
        <taxon>Hyphomicrobiales</taxon>
        <taxon>Aurantimonadaceae</taxon>
        <taxon>Jiella</taxon>
    </lineage>
</organism>
<dbReference type="Proteomes" id="UP000469011">
    <property type="component" value="Unassembled WGS sequence"/>
</dbReference>
<dbReference type="InterPro" id="IPR050237">
    <property type="entry name" value="ATP-dep_AMP-bd_enzyme"/>
</dbReference>
<reference evidence="3 4" key="1">
    <citation type="submission" date="2020-01" db="EMBL/GenBank/DDBJ databases">
        <title>Jiella pacifica sp. nov.</title>
        <authorList>
            <person name="Xue Z."/>
            <person name="Zhu S."/>
            <person name="Chen J."/>
            <person name="Yang J."/>
        </authorList>
    </citation>
    <scope>NUCLEOTIDE SEQUENCE [LARGE SCALE GENOMIC DNA]</scope>
    <source>
        <strain evidence="3 4">40Bstr34</strain>
    </source>
</reference>
<sequence length="497" mass="51830">MSASIHDVFAESCKRHSKRTAIVDMAGAISYGDLLDAATALGGFLRTSLPKGCDRVAIHAENSAKYVAGYYGALAVGLTPFLLDPALGRRDLATISQSCGVGPFLHDAKGSAALRDAERLGEFGGLTLGLVGGEVGGAAIPALDPRTGTCRFTSGTTGAPKCLEFSHLAVTSAARNWIEGTGLAGDDRVLCLATFANGLAFNTSLLASFIQGAELHLHEGMPTSARIRARVEGAKITRLVGFPLLYQILGGSSEEARGESSNSRLASLRVAISAGAPLAAEVRARFEATSGVLLADYYGIAEVGPCTFAREGHDRGLGGALPGVEIEAPGADAEPGEIRVRTASMATRYLNAPDALGQRLNRRGFYRTGDLGRLDEGCLFVTGRIEGPINLAGRKVDPVEIESFARTLPGVEDAAVFADTDAAGGTFIHLAVAGSSALLPRAIQDACRRELTPYKVPARVSPVPTIPRSSSGKARQTLLRELIAAGRDDKSSNTENA</sequence>
<dbReference type="Pfam" id="PF00501">
    <property type="entry name" value="AMP-binding"/>
    <property type="match status" value="1"/>
</dbReference>
<gene>
    <name evidence="3" type="ORF">GTK09_16480</name>
</gene>
<comment type="caution">
    <text evidence="3">The sequence shown here is derived from an EMBL/GenBank/DDBJ whole genome shotgun (WGS) entry which is preliminary data.</text>
</comment>
<feature type="domain" description="AMP-dependent synthetase/ligase" evidence="1">
    <location>
        <begin position="9"/>
        <end position="350"/>
    </location>
</feature>
<dbReference type="GO" id="GO:0016878">
    <property type="term" value="F:acid-thiol ligase activity"/>
    <property type="evidence" value="ECO:0007669"/>
    <property type="project" value="UniProtKB-ARBA"/>
</dbReference>
<dbReference type="Pfam" id="PF13193">
    <property type="entry name" value="AMP-binding_C"/>
    <property type="match status" value="1"/>
</dbReference>
<dbReference type="InterPro" id="IPR000873">
    <property type="entry name" value="AMP-dep_synth/lig_dom"/>
</dbReference>